<accession>C1E768</accession>
<dbReference type="PROSITE" id="PS50896">
    <property type="entry name" value="LISH"/>
    <property type="match status" value="1"/>
</dbReference>
<dbReference type="RefSeq" id="XP_002502297.1">
    <property type="nucleotide sequence ID" value="XM_002502251.1"/>
</dbReference>
<dbReference type="AlphaFoldDB" id="C1E768"/>
<dbReference type="EMBL" id="CP001326">
    <property type="protein sequence ID" value="ACO63555.1"/>
    <property type="molecule type" value="Genomic_DNA"/>
</dbReference>
<evidence type="ECO:0000256" key="2">
    <source>
        <dbReference type="ARBA" id="ARBA00004300"/>
    </source>
</evidence>
<evidence type="ECO:0000256" key="3">
    <source>
        <dbReference type="ARBA" id="ARBA00005385"/>
    </source>
</evidence>
<evidence type="ECO:0000256" key="6">
    <source>
        <dbReference type="ARBA" id="ARBA00023212"/>
    </source>
</evidence>
<keyword evidence="11" id="KW-1185">Reference proteome</keyword>
<dbReference type="GO" id="GO:0005815">
    <property type="term" value="C:microtubule organizing center"/>
    <property type="evidence" value="ECO:0007669"/>
    <property type="project" value="InterPro"/>
</dbReference>
<evidence type="ECO:0000313" key="11">
    <source>
        <dbReference type="Proteomes" id="UP000002009"/>
    </source>
</evidence>
<feature type="compositionally biased region" description="Gly residues" evidence="8">
    <location>
        <begin position="183"/>
        <end position="192"/>
    </location>
</feature>
<feature type="region of interest" description="Disordered" evidence="8">
    <location>
        <begin position="117"/>
        <end position="137"/>
    </location>
</feature>
<name>C1E768_MICCC</name>
<proteinExistence type="inferred from homology"/>
<dbReference type="InParanoid" id="C1E768"/>
<dbReference type="STRING" id="296587.C1E768"/>
<feature type="domain" description="FGFR1 oncogene partner (FOP) N-terminal dimerisation" evidence="9">
    <location>
        <begin position="43"/>
        <end position="110"/>
    </location>
</feature>
<dbReference type="PANTHER" id="PTHR15431">
    <property type="entry name" value="FGFR1 ONCOGENE PARTNER/LISH DOMAIN-CONTAINING PROTEIN"/>
    <property type="match status" value="1"/>
</dbReference>
<keyword evidence="5" id="KW-0970">Cilium biogenesis/degradation</keyword>
<dbReference type="Pfam" id="PF09398">
    <property type="entry name" value="FOP_dimer"/>
    <property type="match status" value="1"/>
</dbReference>
<evidence type="ECO:0000256" key="1">
    <source>
        <dbReference type="ARBA" id="ARBA00004120"/>
    </source>
</evidence>
<dbReference type="GeneID" id="8243956"/>
<dbReference type="Gene3D" id="1.20.960.40">
    <property type="match status" value="1"/>
</dbReference>
<sequence>MDALTASLERKGVLAKVKAELRAHVFEAVQQKDGAGANSRRSVSDLPRGALMASLVAEYLEWSGCDYAARVFAAEIGEVDVRSNASRDALARELGLRDAAPDAPLLHALLGRSRPEIPGAGVGQKTPATAGSTAVPPLPSLAAIKRPVTDRGAVTMSDDDESAEIEEDISVAASDGFSAGGRSPRGGGGGVGLSPREGPMPAGTFDAADVSGSIDGMDETVDVVEGVEGGVGDADGGRPKTAKGGRRR</sequence>
<dbReference type="OrthoDB" id="5970631at2759"/>
<evidence type="ECO:0000256" key="4">
    <source>
        <dbReference type="ARBA" id="ARBA00022490"/>
    </source>
</evidence>
<keyword evidence="4" id="KW-0963">Cytoplasm</keyword>
<dbReference type="InterPro" id="IPR006594">
    <property type="entry name" value="LisH"/>
</dbReference>
<comment type="similarity">
    <text evidence="3">Belongs to the CEP43 family.</text>
</comment>
<feature type="region of interest" description="Disordered" evidence="8">
    <location>
        <begin position="226"/>
        <end position="248"/>
    </location>
</feature>
<keyword evidence="6" id="KW-0206">Cytoskeleton</keyword>
<dbReference type="Proteomes" id="UP000002009">
    <property type="component" value="Chromosome 5"/>
</dbReference>
<dbReference type="PANTHER" id="PTHR15431:SF4">
    <property type="entry name" value="PROTEIN TONNEAU 1B"/>
    <property type="match status" value="1"/>
</dbReference>
<keyword evidence="7" id="KW-0966">Cell projection</keyword>
<evidence type="ECO:0000256" key="5">
    <source>
        <dbReference type="ARBA" id="ARBA00022794"/>
    </source>
</evidence>
<dbReference type="GO" id="GO:0034453">
    <property type="term" value="P:microtubule anchoring"/>
    <property type="evidence" value="ECO:0007669"/>
    <property type="project" value="InterPro"/>
</dbReference>
<evidence type="ECO:0000313" key="10">
    <source>
        <dbReference type="EMBL" id="ACO63555.1"/>
    </source>
</evidence>
<dbReference type="GO" id="GO:0030030">
    <property type="term" value="P:cell projection organization"/>
    <property type="evidence" value="ECO:0007669"/>
    <property type="project" value="UniProtKB-KW"/>
</dbReference>
<dbReference type="KEGG" id="mis:MICPUN_58904"/>
<protein>
    <recommendedName>
        <fullName evidence="9">FGFR1 oncogene partner (FOP) N-terminal dimerisation domain-containing protein</fullName>
    </recommendedName>
</protein>
<evidence type="ECO:0000256" key="8">
    <source>
        <dbReference type="SAM" id="MobiDB-lite"/>
    </source>
</evidence>
<evidence type="ECO:0000259" key="9">
    <source>
        <dbReference type="Pfam" id="PF09398"/>
    </source>
</evidence>
<reference evidence="10 11" key="1">
    <citation type="journal article" date="2009" name="Science">
        <title>Green evolution and dynamic adaptations revealed by genomes of the marine picoeukaryotes Micromonas.</title>
        <authorList>
            <person name="Worden A.Z."/>
            <person name="Lee J.H."/>
            <person name="Mock T."/>
            <person name="Rouze P."/>
            <person name="Simmons M.P."/>
            <person name="Aerts A.L."/>
            <person name="Allen A.E."/>
            <person name="Cuvelier M.L."/>
            <person name="Derelle E."/>
            <person name="Everett M.V."/>
            <person name="Foulon E."/>
            <person name="Grimwood J."/>
            <person name="Gundlach H."/>
            <person name="Henrissat B."/>
            <person name="Napoli C."/>
            <person name="McDonald S.M."/>
            <person name="Parker M.S."/>
            <person name="Rombauts S."/>
            <person name="Salamov A."/>
            <person name="Von Dassow P."/>
            <person name="Badger J.H."/>
            <person name="Coutinho P.M."/>
            <person name="Demir E."/>
            <person name="Dubchak I."/>
            <person name="Gentemann C."/>
            <person name="Eikrem W."/>
            <person name="Gready J.E."/>
            <person name="John U."/>
            <person name="Lanier W."/>
            <person name="Lindquist E.A."/>
            <person name="Lucas S."/>
            <person name="Mayer K.F."/>
            <person name="Moreau H."/>
            <person name="Not F."/>
            <person name="Otillar R."/>
            <person name="Panaud O."/>
            <person name="Pangilinan J."/>
            <person name="Paulsen I."/>
            <person name="Piegu B."/>
            <person name="Poliakov A."/>
            <person name="Robbens S."/>
            <person name="Schmutz J."/>
            <person name="Toulza E."/>
            <person name="Wyss T."/>
            <person name="Zelensky A."/>
            <person name="Zhou K."/>
            <person name="Armbrust E.V."/>
            <person name="Bhattacharya D."/>
            <person name="Goodenough U.W."/>
            <person name="Van de Peer Y."/>
            <person name="Grigoriev I.V."/>
        </authorList>
    </citation>
    <scope>NUCLEOTIDE SEQUENCE [LARGE SCALE GENOMIC DNA]</scope>
    <source>
        <strain evidence="11">RCC299 / NOUM17</strain>
    </source>
</reference>
<evidence type="ECO:0000256" key="7">
    <source>
        <dbReference type="ARBA" id="ARBA00023273"/>
    </source>
</evidence>
<feature type="region of interest" description="Disordered" evidence="8">
    <location>
        <begin position="174"/>
        <end position="214"/>
    </location>
</feature>
<comment type="subcellular location">
    <subcellularLocation>
        <location evidence="1">Cytoplasm</location>
        <location evidence="1">Cytoskeleton</location>
        <location evidence="1">Cilium basal body</location>
    </subcellularLocation>
    <subcellularLocation>
        <location evidence="2">Cytoplasm</location>
        <location evidence="2">Cytoskeleton</location>
        <location evidence="2">Microtubule organizing center</location>
        <location evidence="2">Centrosome</location>
    </subcellularLocation>
</comment>
<organism evidence="10 11">
    <name type="scientific">Micromonas commoda (strain RCC299 / NOUM17 / CCMP2709)</name>
    <name type="common">Picoplanktonic green alga</name>
    <dbReference type="NCBI Taxonomy" id="296587"/>
    <lineage>
        <taxon>Eukaryota</taxon>
        <taxon>Viridiplantae</taxon>
        <taxon>Chlorophyta</taxon>
        <taxon>Mamiellophyceae</taxon>
        <taxon>Mamiellales</taxon>
        <taxon>Mamiellaceae</taxon>
        <taxon>Micromonas</taxon>
    </lineage>
</organism>
<gene>
    <name evidence="10" type="ORF">MICPUN_58904</name>
</gene>
<dbReference type="InterPro" id="IPR018993">
    <property type="entry name" value="FOP_dimerisation-dom_N"/>
</dbReference>